<dbReference type="SFLD" id="SFLDS00003">
    <property type="entry name" value="Haloacid_Dehalogenase"/>
    <property type="match status" value="1"/>
</dbReference>
<evidence type="ECO:0000313" key="2">
    <source>
        <dbReference type="Proteomes" id="UP001455709"/>
    </source>
</evidence>
<accession>A0ABV0FHM4</accession>
<keyword evidence="2" id="KW-1185">Reference proteome</keyword>
<dbReference type="InterPro" id="IPR041492">
    <property type="entry name" value="HAD_2"/>
</dbReference>
<reference evidence="1 2" key="1">
    <citation type="submission" date="2024-05" db="EMBL/GenBank/DDBJ databases">
        <authorList>
            <person name="De Oliveira J.P."/>
            <person name="Noriler S.A."/>
            <person name="De Oliveira A.G."/>
            <person name="Sipoli D.S."/>
        </authorList>
    </citation>
    <scope>NUCLEOTIDE SEQUENCE [LARGE SCALE GENOMIC DNA]</scope>
    <source>
        <strain evidence="1 2">LABIM189</strain>
    </source>
</reference>
<dbReference type="InterPro" id="IPR036412">
    <property type="entry name" value="HAD-like_sf"/>
</dbReference>
<dbReference type="Proteomes" id="UP001455709">
    <property type="component" value="Unassembled WGS sequence"/>
</dbReference>
<dbReference type="InterPro" id="IPR023198">
    <property type="entry name" value="PGP-like_dom2"/>
</dbReference>
<dbReference type="SUPFAM" id="SSF56784">
    <property type="entry name" value="HAD-like"/>
    <property type="match status" value="1"/>
</dbReference>
<organism evidence="1 2">
    <name type="scientific">Chromobacterium vaccinii</name>
    <dbReference type="NCBI Taxonomy" id="1108595"/>
    <lineage>
        <taxon>Bacteria</taxon>
        <taxon>Pseudomonadati</taxon>
        <taxon>Pseudomonadota</taxon>
        <taxon>Betaproteobacteria</taxon>
        <taxon>Neisseriales</taxon>
        <taxon>Chromobacteriaceae</taxon>
        <taxon>Chromobacterium</taxon>
    </lineage>
</organism>
<dbReference type="InterPro" id="IPR050155">
    <property type="entry name" value="HAD-like_hydrolase_sf"/>
</dbReference>
<comment type="caution">
    <text evidence="1">The sequence shown here is derived from an EMBL/GenBank/DDBJ whole genome shotgun (WGS) entry which is preliminary data.</text>
</comment>
<dbReference type="SFLD" id="SFLDG01129">
    <property type="entry name" value="C1.5:_HAD__Beta-PGM__Phosphata"/>
    <property type="match status" value="1"/>
</dbReference>
<dbReference type="PANTHER" id="PTHR43434">
    <property type="entry name" value="PHOSPHOGLYCOLATE PHOSPHATASE"/>
    <property type="match status" value="1"/>
</dbReference>
<dbReference type="Gene3D" id="1.10.150.240">
    <property type="entry name" value="Putative phosphatase, domain 2"/>
    <property type="match status" value="1"/>
</dbReference>
<dbReference type="Gene3D" id="3.40.50.1000">
    <property type="entry name" value="HAD superfamily/HAD-like"/>
    <property type="match status" value="1"/>
</dbReference>
<dbReference type="Pfam" id="PF13419">
    <property type="entry name" value="HAD_2"/>
    <property type="match status" value="1"/>
</dbReference>
<protein>
    <submittedName>
        <fullName evidence="1">HAD hydrolase-like protein</fullName>
    </submittedName>
</protein>
<dbReference type="PANTHER" id="PTHR43434:SF13">
    <property type="entry name" value="PHOSPHOGLYCOLATE PHOSPHATASE"/>
    <property type="match status" value="1"/>
</dbReference>
<dbReference type="RefSeq" id="WP_347372071.1">
    <property type="nucleotide sequence ID" value="NZ_JBDOJC010000001.1"/>
</dbReference>
<proteinExistence type="predicted"/>
<evidence type="ECO:0000313" key="1">
    <source>
        <dbReference type="EMBL" id="MEO2219595.1"/>
    </source>
</evidence>
<name>A0ABV0FHM4_9NEIS</name>
<dbReference type="InterPro" id="IPR023214">
    <property type="entry name" value="HAD_sf"/>
</dbReference>
<dbReference type="EMBL" id="JBDOJC010000001">
    <property type="protein sequence ID" value="MEO2219595.1"/>
    <property type="molecule type" value="Genomic_DNA"/>
</dbReference>
<sequence length="217" mass="23965">MTTQLAIFDFDGTLADTYPIFSNSLNGLAVKHGFKQLADHELAKCRGLSAAEVLRELRLPLWKAPAVLADVRKIMRQRIGEIHPFQDLAAVLHALHQQRIELAVTTSNSIDNVRMVLGDALLNRFAAVECGASLFGKSHRLRRILKKMNAHEAAAIYIGDEIRDAEAAEHAGLRFGAVAWGYTHIDALLRTKPHRVFHSPADLLSLGSPKTDLSIPH</sequence>
<gene>
    <name evidence="1" type="ORF">ABGV49_21290</name>
</gene>